<name>A0A0F9K065_9ZZZZ</name>
<reference evidence="1" key="1">
    <citation type="journal article" date="2015" name="Nature">
        <title>Complex archaea that bridge the gap between prokaryotes and eukaryotes.</title>
        <authorList>
            <person name="Spang A."/>
            <person name="Saw J.H."/>
            <person name="Jorgensen S.L."/>
            <person name="Zaremba-Niedzwiedzka K."/>
            <person name="Martijn J."/>
            <person name="Lind A.E."/>
            <person name="van Eijk R."/>
            <person name="Schleper C."/>
            <person name="Guy L."/>
            <person name="Ettema T.J."/>
        </authorList>
    </citation>
    <scope>NUCLEOTIDE SEQUENCE</scope>
</reference>
<comment type="caution">
    <text evidence="1">The sequence shown here is derived from an EMBL/GenBank/DDBJ whole genome shotgun (WGS) entry which is preliminary data.</text>
</comment>
<dbReference type="EMBL" id="LAZR01010226">
    <property type="protein sequence ID" value="KKM68106.1"/>
    <property type="molecule type" value="Genomic_DNA"/>
</dbReference>
<sequence>MQKLKRWAITGTLAGVFGVGTCDMLTPLEAELDFLPVPRVVPSVAMWTGHNHDPMEVCWWCGPMERPPGPDWWWSPGRRTPNGGEG</sequence>
<organism evidence="1">
    <name type="scientific">marine sediment metagenome</name>
    <dbReference type="NCBI Taxonomy" id="412755"/>
    <lineage>
        <taxon>unclassified sequences</taxon>
        <taxon>metagenomes</taxon>
        <taxon>ecological metagenomes</taxon>
    </lineage>
</organism>
<gene>
    <name evidence="1" type="ORF">LCGC14_1464200</name>
</gene>
<evidence type="ECO:0000313" key="1">
    <source>
        <dbReference type="EMBL" id="KKM68106.1"/>
    </source>
</evidence>
<dbReference type="AlphaFoldDB" id="A0A0F9K065"/>
<proteinExistence type="predicted"/>
<protein>
    <submittedName>
        <fullName evidence="1">Uncharacterized protein</fullName>
    </submittedName>
</protein>
<accession>A0A0F9K065</accession>